<dbReference type="EMBL" id="CADCXU010020461">
    <property type="protein sequence ID" value="CAB0008439.1"/>
    <property type="molecule type" value="Genomic_DNA"/>
</dbReference>
<feature type="region of interest" description="Disordered" evidence="1">
    <location>
        <begin position="1"/>
        <end position="27"/>
    </location>
</feature>
<dbReference type="AlphaFoldDB" id="A0A6H5GZF0"/>
<organism evidence="2 3">
    <name type="scientific">Nesidiocoris tenuis</name>
    <dbReference type="NCBI Taxonomy" id="355587"/>
    <lineage>
        <taxon>Eukaryota</taxon>
        <taxon>Metazoa</taxon>
        <taxon>Ecdysozoa</taxon>
        <taxon>Arthropoda</taxon>
        <taxon>Hexapoda</taxon>
        <taxon>Insecta</taxon>
        <taxon>Pterygota</taxon>
        <taxon>Neoptera</taxon>
        <taxon>Paraneoptera</taxon>
        <taxon>Hemiptera</taxon>
        <taxon>Heteroptera</taxon>
        <taxon>Panheteroptera</taxon>
        <taxon>Cimicomorpha</taxon>
        <taxon>Miridae</taxon>
        <taxon>Dicyphina</taxon>
        <taxon>Nesidiocoris</taxon>
    </lineage>
</organism>
<sequence length="839" mass="86299">MSYTSAIMTSTSRSAGATTGSGGSSAKQAATAGQTFAAKLSSMEAGPIFGATAPLTLQSQLPPTSSTIVVNSSMHLTASIGSTTGFSTLTITPPISSVVPVVSNSSQTVSPALSTVSTCAVTSSVVMVSPPQPQQQQANASLSMTSPVAPAPIGALITNSPLPPQRGSLNPSPPPPPQASTPGPVGSAATSSAGSPSSVGANVSPSTAAATLEYSLFNDNFPKVSQQSMWGGGRDDVQRREGMNFASAAAAGGAPNSASNMMMPPTINKYLDPSPPKVDASKAPGYRGSSVCSPVSKGTSAQVSTSAMAHSPNASAYFTPAPGGDAAAMSAAYRGAPPPQPVYQAPPPPTTGPGGDLGEPPVGTVPYGVSAGGVPTSSSVAMSRLNPRAPDFSTNFKSAGLYGNTGAGSGGGTGNAGGAYLQQAILPNSNVISFPMARVVLFSTSQIRIILLQVPPRPIGTERAWKNYTSMTAAAAAVAAANAPEIDMATASWMMADPKINWQTAAAAAAAAAAGLGAPSSTGAPGVSVGAGLDARHHMFRPGHGHSPVVAPPPVGPPFSRIPLQGPDDLPHMLDTSYQGGLDGCGFGGGAGGLSMMHTQLVMPQHYATAAAVAAAAAAGADMSGSVSAAEWDQQQSARTLQDLQEKTHVRSKSQVHHIKLPPFLESHQIHQLEPNQAHFLSNPSHHRPIHNLANHPFQHQYLNSNPPDHQCGLHPLNRAFPLPNDQIHIPFDKHHGESVNLFIVHGQIPVHRFPDSQPIDNQPVPILVKRLLENQVTNLSYQPLQSHDGFSSQHPHLQNRQQLHKPSSSSTHITINPPRSESPPSFQLRPPSLIVFLI</sequence>
<evidence type="ECO:0000313" key="2">
    <source>
        <dbReference type="EMBL" id="CAB0008439.1"/>
    </source>
</evidence>
<protein>
    <submittedName>
        <fullName evidence="2">Uncharacterized protein</fullName>
    </submittedName>
</protein>
<accession>A0A6H5GZF0</accession>
<reference evidence="2 3" key="1">
    <citation type="submission" date="2020-02" db="EMBL/GenBank/DDBJ databases">
        <authorList>
            <person name="Ferguson B K."/>
        </authorList>
    </citation>
    <scope>NUCLEOTIDE SEQUENCE [LARGE SCALE GENOMIC DNA]</scope>
</reference>
<gene>
    <name evidence="2" type="ORF">NTEN_LOCUS13685</name>
</gene>
<name>A0A6H5GZF0_9HEMI</name>
<feature type="region of interest" description="Disordered" evidence="1">
    <location>
        <begin position="784"/>
        <end position="828"/>
    </location>
</feature>
<feature type="compositionally biased region" description="Low complexity" evidence="1">
    <location>
        <begin position="9"/>
        <end position="27"/>
    </location>
</feature>
<feature type="region of interest" description="Disordered" evidence="1">
    <location>
        <begin position="276"/>
        <end position="297"/>
    </location>
</feature>
<feature type="region of interest" description="Disordered" evidence="1">
    <location>
        <begin position="152"/>
        <end position="203"/>
    </location>
</feature>
<evidence type="ECO:0000256" key="1">
    <source>
        <dbReference type="SAM" id="MobiDB-lite"/>
    </source>
</evidence>
<dbReference type="Proteomes" id="UP000479000">
    <property type="component" value="Unassembled WGS sequence"/>
</dbReference>
<proteinExistence type="predicted"/>
<evidence type="ECO:0000313" key="3">
    <source>
        <dbReference type="Proteomes" id="UP000479000"/>
    </source>
</evidence>
<keyword evidence="3" id="KW-1185">Reference proteome</keyword>
<feature type="compositionally biased region" description="Polar residues" evidence="1">
    <location>
        <begin position="784"/>
        <end position="826"/>
    </location>
</feature>
<feature type="compositionally biased region" description="Low complexity" evidence="1">
    <location>
        <begin position="180"/>
        <end position="203"/>
    </location>
</feature>